<name>A0ABY7DE60_MYAAR</name>
<accession>A0ABY7DE60</accession>
<evidence type="ECO:0000313" key="2">
    <source>
        <dbReference type="Proteomes" id="UP001164746"/>
    </source>
</evidence>
<proteinExistence type="predicted"/>
<evidence type="ECO:0000313" key="1">
    <source>
        <dbReference type="EMBL" id="WAQ95954.1"/>
    </source>
</evidence>
<sequence length="104" mass="11919">MQVFEKKMDTFLALETILTETKVSASSLFPLSSLVITDLIRPLNADVTAIVPCDVICSTRQLPFLPISPTFFLWHHIPVQDYWVLMSQLLYYMTSFVQPQQLPV</sequence>
<keyword evidence="2" id="KW-1185">Reference proteome</keyword>
<organism evidence="1 2">
    <name type="scientific">Mya arenaria</name>
    <name type="common">Soft-shell clam</name>
    <dbReference type="NCBI Taxonomy" id="6604"/>
    <lineage>
        <taxon>Eukaryota</taxon>
        <taxon>Metazoa</taxon>
        <taxon>Spiralia</taxon>
        <taxon>Lophotrochozoa</taxon>
        <taxon>Mollusca</taxon>
        <taxon>Bivalvia</taxon>
        <taxon>Autobranchia</taxon>
        <taxon>Heteroconchia</taxon>
        <taxon>Euheterodonta</taxon>
        <taxon>Imparidentia</taxon>
        <taxon>Neoheterodontei</taxon>
        <taxon>Myida</taxon>
        <taxon>Myoidea</taxon>
        <taxon>Myidae</taxon>
        <taxon>Mya</taxon>
    </lineage>
</organism>
<dbReference type="Proteomes" id="UP001164746">
    <property type="component" value="Chromosome 2"/>
</dbReference>
<gene>
    <name evidence="1" type="ORF">MAR_028644</name>
</gene>
<dbReference type="EMBL" id="CP111013">
    <property type="protein sequence ID" value="WAQ95954.1"/>
    <property type="molecule type" value="Genomic_DNA"/>
</dbReference>
<reference evidence="1" key="1">
    <citation type="submission" date="2022-11" db="EMBL/GenBank/DDBJ databases">
        <title>Centuries of genome instability and evolution in soft-shell clam transmissible cancer (bioRxiv).</title>
        <authorList>
            <person name="Hart S.F.M."/>
            <person name="Yonemitsu M.A."/>
            <person name="Giersch R.M."/>
            <person name="Beal B.F."/>
            <person name="Arriagada G."/>
            <person name="Davis B.W."/>
            <person name="Ostrander E.A."/>
            <person name="Goff S.P."/>
            <person name="Metzger M.J."/>
        </authorList>
    </citation>
    <scope>NUCLEOTIDE SEQUENCE</scope>
    <source>
        <strain evidence="1">MELC-2E11</strain>
        <tissue evidence="1">Siphon/mantle</tissue>
    </source>
</reference>
<protein>
    <submittedName>
        <fullName evidence="1">Uncharacterized protein</fullName>
    </submittedName>
</protein>